<dbReference type="GO" id="GO:0005506">
    <property type="term" value="F:iron ion binding"/>
    <property type="evidence" value="ECO:0007669"/>
    <property type="project" value="InterPro"/>
</dbReference>
<gene>
    <name evidence="10" type="ORF">BXZ70DRAFT_999656</name>
</gene>
<name>A0A8K0URN3_9AGAR</name>
<dbReference type="GO" id="GO:0004497">
    <property type="term" value="F:monooxygenase activity"/>
    <property type="evidence" value="ECO:0007669"/>
    <property type="project" value="UniProtKB-KW"/>
</dbReference>
<dbReference type="Pfam" id="PF00067">
    <property type="entry name" value="p450"/>
    <property type="match status" value="1"/>
</dbReference>
<dbReference type="InterPro" id="IPR036396">
    <property type="entry name" value="Cyt_P450_sf"/>
</dbReference>
<dbReference type="InterPro" id="IPR017972">
    <property type="entry name" value="Cyt_P450_CS"/>
</dbReference>
<evidence type="ECO:0000256" key="7">
    <source>
        <dbReference type="ARBA" id="ARBA00023033"/>
    </source>
</evidence>
<dbReference type="CDD" id="cd11063">
    <property type="entry name" value="CYP52"/>
    <property type="match status" value="1"/>
</dbReference>
<dbReference type="EMBL" id="JAEVFJ010000011">
    <property type="protein sequence ID" value="KAH8101718.1"/>
    <property type="molecule type" value="Genomic_DNA"/>
</dbReference>
<dbReference type="SUPFAM" id="SSF48264">
    <property type="entry name" value="Cytochrome P450"/>
    <property type="match status" value="1"/>
</dbReference>
<evidence type="ECO:0000256" key="1">
    <source>
        <dbReference type="ARBA" id="ARBA00001971"/>
    </source>
</evidence>
<evidence type="ECO:0000256" key="3">
    <source>
        <dbReference type="ARBA" id="ARBA00022617"/>
    </source>
</evidence>
<organism evidence="10 11">
    <name type="scientific">Cristinia sonorae</name>
    <dbReference type="NCBI Taxonomy" id="1940300"/>
    <lineage>
        <taxon>Eukaryota</taxon>
        <taxon>Fungi</taxon>
        <taxon>Dikarya</taxon>
        <taxon>Basidiomycota</taxon>
        <taxon>Agaricomycotina</taxon>
        <taxon>Agaricomycetes</taxon>
        <taxon>Agaricomycetidae</taxon>
        <taxon>Agaricales</taxon>
        <taxon>Pleurotineae</taxon>
        <taxon>Stephanosporaceae</taxon>
        <taxon>Cristinia</taxon>
    </lineage>
</organism>
<keyword evidence="3 8" id="KW-0349">Heme</keyword>
<dbReference type="AlphaFoldDB" id="A0A8K0URN3"/>
<dbReference type="OrthoDB" id="1470350at2759"/>
<keyword evidence="5 9" id="KW-0560">Oxidoreductase</keyword>
<keyword evidence="6 8" id="KW-0408">Iron</keyword>
<reference evidence="10" key="1">
    <citation type="journal article" date="2021" name="New Phytol.">
        <title>Evolutionary innovations through gain and loss of genes in the ectomycorrhizal Boletales.</title>
        <authorList>
            <person name="Wu G."/>
            <person name="Miyauchi S."/>
            <person name="Morin E."/>
            <person name="Kuo A."/>
            <person name="Drula E."/>
            <person name="Varga T."/>
            <person name="Kohler A."/>
            <person name="Feng B."/>
            <person name="Cao Y."/>
            <person name="Lipzen A."/>
            <person name="Daum C."/>
            <person name="Hundley H."/>
            <person name="Pangilinan J."/>
            <person name="Johnson J."/>
            <person name="Barry K."/>
            <person name="LaButti K."/>
            <person name="Ng V."/>
            <person name="Ahrendt S."/>
            <person name="Min B."/>
            <person name="Choi I.G."/>
            <person name="Park H."/>
            <person name="Plett J.M."/>
            <person name="Magnuson J."/>
            <person name="Spatafora J.W."/>
            <person name="Nagy L.G."/>
            <person name="Henrissat B."/>
            <person name="Grigoriev I.V."/>
            <person name="Yang Z.L."/>
            <person name="Xu J."/>
            <person name="Martin F.M."/>
        </authorList>
    </citation>
    <scope>NUCLEOTIDE SEQUENCE</scope>
    <source>
        <strain evidence="10">KKN 215</strain>
    </source>
</reference>
<dbReference type="PANTHER" id="PTHR24287:SF1">
    <property type="entry name" value="P450, PUTATIVE (EUROFUNG)-RELATED"/>
    <property type="match status" value="1"/>
</dbReference>
<dbReference type="GO" id="GO:0020037">
    <property type="term" value="F:heme binding"/>
    <property type="evidence" value="ECO:0007669"/>
    <property type="project" value="InterPro"/>
</dbReference>
<evidence type="ECO:0000256" key="8">
    <source>
        <dbReference type="PIRSR" id="PIRSR602401-1"/>
    </source>
</evidence>
<protein>
    <submittedName>
        <fullName evidence="10">Cytochrom P450</fullName>
    </submittedName>
</protein>
<evidence type="ECO:0000256" key="9">
    <source>
        <dbReference type="RuleBase" id="RU000461"/>
    </source>
</evidence>
<keyword evidence="11" id="KW-1185">Reference proteome</keyword>
<dbReference type="PROSITE" id="PS00086">
    <property type="entry name" value="CYTOCHROME_P450"/>
    <property type="match status" value="1"/>
</dbReference>
<dbReference type="PRINTS" id="PR00463">
    <property type="entry name" value="EP450I"/>
</dbReference>
<keyword evidence="4 8" id="KW-0479">Metal-binding</keyword>
<accession>A0A8K0URN3</accession>
<dbReference type="PANTHER" id="PTHR24287">
    <property type="entry name" value="P450, PUTATIVE (EUROFUNG)-RELATED"/>
    <property type="match status" value="1"/>
</dbReference>
<dbReference type="InterPro" id="IPR047146">
    <property type="entry name" value="Cyt_P450_E_CYP52_fungi"/>
</dbReference>
<proteinExistence type="inferred from homology"/>
<comment type="similarity">
    <text evidence="2 9">Belongs to the cytochrome P450 family.</text>
</comment>
<dbReference type="PRINTS" id="PR00385">
    <property type="entry name" value="P450"/>
</dbReference>
<dbReference type="InterPro" id="IPR001128">
    <property type="entry name" value="Cyt_P450"/>
</dbReference>
<comment type="cofactor">
    <cofactor evidence="1 8">
        <name>heme</name>
        <dbReference type="ChEBI" id="CHEBI:30413"/>
    </cofactor>
</comment>
<dbReference type="GO" id="GO:0016705">
    <property type="term" value="F:oxidoreductase activity, acting on paired donors, with incorporation or reduction of molecular oxygen"/>
    <property type="evidence" value="ECO:0007669"/>
    <property type="project" value="InterPro"/>
</dbReference>
<keyword evidence="7 9" id="KW-0503">Monooxygenase</keyword>
<sequence length="579" mass="66095">MPSLVPSALPHVLRSCIYLSVPFLAVYFFSCFVHISTWTFVILQTICLPLYLTARVQIQALKTQRGAACAGAIFAPPLVGKSFGSADLLAEVMKSYKEGYLCDRFNEAHTKLGPVFDLHVLWDTITFTIDANIIKTILATDFNNYVKGEVYQAFMHSVLGSGVFNADARFHRSMTRPFFSRDRISHFDIFDKHSDAALNKMKERLAEGHAVDFQDLISRFTLDSASEFLFGKCVNVLESPLPYPPRSPEAARQVGVLSLADRFARAFARAQDTIASRGRLGYIWPWLEIFKDKTKDDMKIVDAFLNPILKDALEKRRNEVEAGLWQDVDGEEVADEDTFLDHLVRTTTNSQIIHDEILNILIAGRDTTASTLTFAVYFLCMYPHVLRRLRKEILETVGPSRRPDYNEIKDMKYLRAFLNEVLRLYPAVYAVNDTTIPNPEPNGKPFFIPAGQGITYSVFLMHRRKDYWGEDAEEFDPDRFLDERIQYILKNPFIFLPFNAGPRICLGQQFAYNQMSFFLIKLLQNFSEMSLRLDCQDPKTLPPKEWASCPGRKGIEKMVVKSHLTAYTNGGLWVKMTEA</sequence>
<evidence type="ECO:0000256" key="2">
    <source>
        <dbReference type="ARBA" id="ARBA00010617"/>
    </source>
</evidence>
<evidence type="ECO:0000313" key="10">
    <source>
        <dbReference type="EMBL" id="KAH8101718.1"/>
    </source>
</evidence>
<evidence type="ECO:0000313" key="11">
    <source>
        <dbReference type="Proteomes" id="UP000813824"/>
    </source>
</evidence>
<dbReference type="Gene3D" id="1.10.630.10">
    <property type="entry name" value="Cytochrome P450"/>
    <property type="match status" value="1"/>
</dbReference>
<dbReference type="Proteomes" id="UP000813824">
    <property type="component" value="Unassembled WGS sequence"/>
</dbReference>
<evidence type="ECO:0000256" key="4">
    <source>
        <dbReference type="ARBA" id="ARBA00022723"/>
    </source>
</evidence>
<comment type="caution">
    <text evidence="10">The sequence shown here is derived from an EMBL/GenBank/DDBJ whole genome shotgun (WGS) entry which is preliminary data.</text>
</comment>
<dbReference type="InterPro" id="IPR002401">
    <property type="entry name" value="Cyt_P450_E_grp-I"/>
</dbReference>
<feature type="binding site" description="axial binding residue" evidence="8">
    <location>
        <position position="505"/>
    </location>
    <ligand>
        <name>heme</name>
        <dbReference type="ChEBI" id="CHEBI:30413"/>
    </ligand>
    <ligandPart>
        <name>Fe</name>
        <dbReference type="ChEBI" id="CHEBI:18248"/>
    </ligandPart>
</feature>
<evidence type="ECO:0000256" key="6">
    <source>
        <dbReference type="ARBA" id="ARBA00023004"/>
    </source>
</evidence>
<evidence type="ECO:0000256" key="5">
    <source>
        <dbReference type="ARBA" id="ARBA00023002"/>
    </source>
</evidence>